<accession>A0A0D0A8T7</accession>
<dbReference type="InParanoid" id="A0A0D0A8T7"/>
<sequence length="99" mass="10527">MSHIVSVSIASSPNRTPARPLSLSTVNPFLDGSLQPPACDYYRHGTISAIVNNTFGLHWYSRLAVAVIMACGAHNADSIRSLTAHKSLPGPCLQEEPAA</sequence>
<evidence type="ECO:0000313" key="2">
    <source>
        <dbReference type="Proteomes" id="UP000054485"/>
    </source>
</evidence>
<reference evidence="2" key="2">
    <citation type="submission" date="2015-01" db="EMBL/GenBank/DDBJ databases">
        <title>Evolutionary Origins and Diversification of the Mycorrhizal Mutualists.</title>
        <authorList>
            <consortium name="DOE Joint Genome Institute"/>
            <consortium name="Mycorrhizal Genomics Consortium"/>
            <person name="Kohler A."/>
            <person name="Kuo A."/>
            <person name="Nagy L.G."/>
            <person name="Floudas D."/>
            <person name="Copeland A."/>
            <person name="Barry K.W."/>
            <person name="Cichocki N."/>
            <person name="Veneault-Fourrey C."/>
            <person name="LaButti K."/>
            <person name="Lindquist E.A."/>
            <person name="Lipzen A."/>
            <person name="Lundell T."/>
            <person name="Morin E."/>
            <person name="Murat C."/>
            <person name="Riley R."/>
            <person name="Ohm R."/>
            <person name="Sun H."/>
            <person name="Tunlid A."/>
            <person name="Henrissat B."/>
            <person name="Grigoriev I.V."/>
            <person name="Hibbett D.S."/>
            <person name="Martin F."/>
        </authorList>
    </citation>
    <scope>NUCLEOTIDE SEQUENCE [LARGE SCALE GENOMIC DNA]</scope>
    <source>
        <strain evidence="2">UH-Slu-Lm8-n1</strain>
    </source>
</reference>
<evidence type="ECO:0000313" key="1">
    <source>
        <dbReference type="EMBL" id="KIK46525.1"/>
    </source>
</evidence>
<dbReference type="AlphaFoldDB" id="A0A0D0A8T7"/>
<protein>
    <submittedName>
        <fullName evidence="1">Uncharacterized protein</fullName>
    </submittedName>
</protein>
<reference evidence="1 2" key="1">
    <citation type="submission" date="2014-04" db="EMBL/GenBank/DDBJ databases">
        <authorList>
            <consortium name="DOE Joint Genome Institute"/>
            <person name="Kuo A."/>
            <person name="Ruytinx J."/>
            <person name="Rineau F."/>
            <person name="Colpaert J."/>
            <person name="Kohler A."/>
            <person name="Nagy L.G."/>
            <person name="Floudas D."/>
            <person name="Copeland A."/>
            <person name="Barry K.W."/>
            <person name="Cichocki N."/>
            <person name="Veneault-Fourrey C."/>
            <person name="LaButti K."/>
            <person name="Lindquist E.A."/>
            <person name="Lipzen A."/>
            <person name="Lundell T."/>
            <person name="Morin E."/>
            <person name="Murat C."/>
            <person name="Sun H."/>
            <person name="Tunlid A."/>
            <person name="Henrissat B."/>
            <person name="Grigoriev I.V."/>
            <person name="Hibbett D.S."/>
            <person name="Martin F."/>
            <person name="Nordberg H.P."/>
            <person name="Cantor M.N."/>
            <person name="Hua S.X."/>
        </authorList>
    </citation>
    <scope>NUCLEOTIDE SEQUENCE [LARGE SCALE GENOMIC DNA]</scope>
    <source>
        <strain evidence="1 2">UH-Slu-Lm8-n1</strain>
    </source>
</reference>
<organism evidence="1 2">
    <name type="scientific">Suillus luteus UH-Slu-Lm8-n1</name>
    <dbReference type="NCBI Taxonomy" id="930992"/>
    <lineage>
        <taxon>Eukaryota</taxon>
        <taxon>Fungi</taxon>
        <taxon>Dikarya</taxon>
        <taxon>Basidiomycota</taxon>
        <taxon>Agaricomycotina</taxon>
        <taxon>Agaricomycetes</taxon>
        <taxon>Agaricomycetidae</taxon>
        <taxon>Boletales</taxon>
        <taxon>Suillineae</taxon>
        <taxon>Suillaceae</taxon>
        <taxon>Suillus</taxon>
    </lineage>
</organism>
<keyword evidence="2" id="KW-1185">Reference proteome</keyword>
<dbReference type="EMBL" id="KN835158">
    <property type="protein sequence ID" value="KIK46525.1"/>
    <property type="molecule type" value="Genomic_DNA"/>
</dbReference>
<dbReference type="Proteomes" id="UP000054485">
    <property type="component" value="Unassembled WGS sequence"/>
</dbReference>
<dbReference type="HOGENOM" id="CLU_2321923_0_0_1"/>
<name>A0A0D0A8T7_9AGAM</name>
<proteinExistence type="predicted"/>
<gene>
    <name evidence="1" type="ORF">CY34DRAFT_800380</name>
</gene>